<dbReference type="Proteomes" id="UP001054945">
    <property type="component" value="Unassembled WGS sequence"/>
</dbReference>
<sequence length="118" mass="13066">MPMNWGLHDIECPCTKLQNGESILVPSDRHDGCWHILSERHRSVIGKLRGLLRKLSSYDSDPGWVIDIEASPMDLYNTIFYSIIKIYSIVSSSISVAGDSSAGAECLIETLVTRPSEA</sequence>
<organism evidence="1 2">
    <name type="scientific">Caerostris extrusa</name>
    <name type="common">Bark spider</name>
    <name type="synonym">Caerostris bankana</name>
    <dbReference type="NCBI Taxonomy" id="172846"/>
    <lineage>
        <taxon>Eukaryota</taxon>
        <taxon>Metazoa</taxon>
        <taxon>Ecdysozoa</taxon>
        <taxon>Arthropoda</taxon>
        <taxon>Chelicerata</taxon>
        <taxon>Arachnida</taxon>
        <taxon>Araneae</taxon>
        <taxon>Araneomorphae</taxon>
        <taxon>Entelegynae</taxon>
        <taxon>Araneoidea</taxon>
        <taxon>Araneidae</taxon>
        <taxon>Caerostris</taxon>
    </lineage>
</organism>
<dbReference type="AlphaFoldDB" id="A0AAV4MZW7"/>
<dbReference type="EMBL" id="BPLR01002808">
    <property type="protein sequence ID" value="GIX77986.1"/>
    <property type="molecule type" value="Genomic_DNA"/>
</dbReference>
<protein>
    <submittedName>
        <fullName evidence="1">Uncharacterized protein</fullName>
    </submittedName>
</protein>
<comment type="caution">
    <text evidence="1">The sequence shown here is derived from an EMBL/GenBank/DDBJ whole genome shotgun (WGS) entry which is preliminary data.</text>
</comment>
<gene>
    <name evidence="1" type="ORF">CEXT_134051</name>
</gene>
<proteinExistence type="predicted"/>
<reference evidence="1 2" key="1">
    <citation type="submission" date="2021-06" db="EMBL/GenBank/DDBJ databases">
        <title>Caerostris extrusa draft genome.</title>
        <authorList>
            <person name="Kono N."/>
            <person name="Arakawa K."/>
        </authorList>
    </citation>
    <scope>NUCLEOTIDE SEQUENCE [LARGE SCALE GENOMIC DNA]</scope>
</reference>
<name>A0AAV4MZW7_CAEEX</name>
<accession>A0AAV4MZW7</accession>
<evidence type="ECO:0000313" key="1">
    <source>
        <dbReference type="EMBL" id="GIX77986.1"/>
    </source>
</evidence>
<evidence type="ECO:0000313" key="2">
    <source>
        <dbReference type="Proteomes" id="UP001054945"/>
    </source>
</evidence>
<keyword evidence="2" id="KW-1185">Reference proteome</keyword>